<dbReference type="Pfam" id="PF14214">
    <property type="entry name" value="Helitron_like_N"/>
    <property type="match status" value="1"/>
</dbReference>
<dbReference type="EC" id="5.6.2.3" evidence="1"/>
<evidence type="ECO:0000259" key="3">
    <source>
        <dbReference type="Pfam" id="PF05970"/>
    </source>
</evidence>
<evidence type="ECO:0000256" key="2">
    <source>
        <dbReference type="SAM" id="MobiDB-lite"/>
    </source>
</evidence>
<dbReference type="FunFam" id="3.40.50.300:FF:002884">
    <property type="entry name" value="ATP-dependent DNA helicase"/>
    <property type="match status" value="1"/>
</dbReference>
<dbReference type="GO" id="GO:0043139">
    <property type="term" value="F:5'-3' DNA helicase activity"/>
    <property type="evidence" value="ECO:0007669"/>
    <property type="project" value="UniProtKB-EC"/>
</dbReference>
<reference evidence="6 7" key="1">
    <citation type="submission" date="2018-06" db="EMBL/GenBank/DDBJ databases">
        <title>WGS assembly of Brassica rapa FPsc.</title>
        <authorList>
            <person name="Bowman J."/>
            <person name="Kohchi T."/>
            <person name="Yamato K."/>
            <person name="Jenkins J."/>
            <person name="Shu S."/>
            <person name="Ishizaki K."/>
            <person name="Yamaoka S."/>
            <person name="Nishihama R."/>
            <person name="Nakamura Y."/>
            <person name="Berger F."/>
            <person name="Adam C."/>
            <person name="Aki S."/>
            <person name="Althoff F."/>
            <person name="Araki T."/>
            <person name="Arteaga-Vazquez M."/>
            <person name="Balasubrmanian S."/>
            <person name="Bauer D."/>
            <person name="Boehm C."/>
            <person name="Briginshaw L."/>
            <person name="Caballero-Perez J."/>
            <person name="Catarino B."/>
            <person name="Chen F."/>
            <person name="Chiyoda S."/>
            <person name="Chovatia M."/>
            <person name="Davies K."/>
            <person name="Delmans M."/>
            <person name="Demura T."/>
            <person name="Dierschke T."/>
            <person name="Dolan L."/>
            <person name="Dorantes-Acosta A."/>
            <person name="Eklund D."/>
            <person name="Florent S."/>
            <person name="Flores-Sandoval E."/>
            <person name="Fujiyama A."/>
            <person name="Fukuzawa H."/>
            <person name="Galik B."/>
            <person name="Grimanelli D."/>
            <person name="Grimwood J."/>
            <person name="Grossniklaus U."/>
            <person name="Hamada T."/>
            <person name="Haseloff J."/>
            <person name="Hetherington A."/>
            <person name="Higo A."/>
            <person name="Hirakawa Y."/>
            <person name="Hundley H."/>
            <person name="Ikeda Y."/>
            <person name="Inoue K."/>
            <person name="Inoue S."/>
            <person name="Ishida S."/>
            <person name="Jia Q."/>
            <person name="Kakita M."/>
            <person name="Kanazawa T."/>
            <person name="Kawai Y."/>
            <person name="Kawashima T."/>
            <person name="Kennedy M."/>
            <person name="Kinose K."/>
            <person name="Kinoshita T."/>
            <person name="Kohara Y."/>
            <person name="Koide E."/>
            <person name="Komatsu K."/>
            <person name="Kopischke S."/>
            <person name="Kubo M."/>
            <person name="Kyozuka J."/>
            <person name="Lagercrantz U."/>
            <person name="Lin S."/>
            <person name="Lindquist E."/>
            <person name="Lipzen A."/>
            <person name="Lu C."/>
            <person name="Luna E."/>
            <person name="Martienssen R."/>
            <person name="Minamino N."/>
            <person name="Mizutani M."/>
            <person name="Mizutani M."/>
            <person name="Mochizuki N."/>
            <person name="Monte I."/>
            <person name="Mosher R."/>
            <person name="Nagasaki H."/>
            <person name="Nakagami H."/>
            <person name="Naramoto S."/>
            <person name="Nishitani K."/>
            <person name="Ohtani M."/>
            <person name="Okamoto T."/>
            <person name="Okumura M."/>
            <person name="Phillips J."/>
            <person name="Pollak B."/>
            <person name="Reinders A."/>
            <person name="Roevekamp M."/>
            <person name="Sano R."/>
            <person name="Sawa S."/>
            <person name="Schmid M."/>
            <person name="Shirakawa M."/>
            <person name="Solano R."/>
            <person name="Spunde A."/>
            <person name="Suetsugu N."/>
            <person name="Sugano S."/>
            <person name="Sugiyama A."/>
            <person name="Sun R."/>
            <person name="Suzuki Y."/>
            <person name="Takenaka M."/>
            <person name="Takezawa D."/>
            <person name="Tomogane H."/>
            <person name="Tsuzuki M."/>
            <person name="Ueda T."/>
            <person name="Umeda M."/>
            <person name="Ward J."/>
            <person name="Watanabe Y."/>
            <person name="Yazaki K."/>
            <person name="Yokoyama R."/>
            <person name="Yoshitake Y."/>
            <person name="Yotsui I."/>
            <person name="Zachgo S."/>
            <person name="Schmutz J."/>
        </authorList>
    </citation>
    <scope>NUCLEOTIDE SEQUENCE [LARGE SCALE GENOMIC DNA]</scope>
    <source>
        <strain evidence="7">cv. B-3</strain>
    </source>
</reference>
<dbReference type="Proteomes" id="UP000264353">
    <property type="component" value="Chromosome A3"/>
</dbReference>
<keyword evidence="1" id="KW-0378">Hydrolase</keyword>
<dbReference type="GO" id="GO:0016887">
    <property type="term" value="F:ATP hydrolysis activity"/>
    <property type="evidence" value="ECO:0007669"/>
    <property type="project" value="RHEA"/>
</dbReference>
<feature type="domain" description="DNA helicase Pif1-like DEAD-box helicase" evidence="3">
    <location>
        <begin position="869"/>
        <end position="1088"/>
    </location>
</feature>
<dbReference type="Pfam" id="PF05970">
    <property type="entry name" value="PIF1"/>
    <property type="match status" value="1"/>
</dbReference>
<keyword evidence="1" id="KW-0227">DNA damage</keyword>
<keyword evidence="1" id="KW-0547">Nucleotide-binding</keyword>
<dbReference type="InterPro" id="IPR049163">
    <property type="entry name" value="Pif1-like_2B_dom"/>
</dbReference>
<dbReference type="PANTHER" id="PTHR10492:SF101">
    <property type="entry name" value="ATP-DEPENDENT DNA HELICASE"/>
    <property type="match status" value="1"/>
</dbReference>
<comment type="cofactor">
    <cofactor evidence="1">
        <name>Mg(2+)</name>
        <dbReference type="ChEBI" id="CHEBI:18420"/>
    </cofactor>
</comment>
<dbReference type="Gene3D" id="3.40.50.300">
    <property type="entry name" value="P-loop containing nucleotide triphosphate hydrolases"/>
    <property type="match status" value="1"/>
</dbReference>
<dbReference type="GO" id="GO:0006281">
    <property type="term" value="P:DNA repair"/>
    <property type="evidence" value="ECO:0007669"/>
    <property type="project" value="UniProtKB-KW"/>
</dbReference>
<dbReference type="EMBL" id="CM010630">
    <property type="protein sequence ID" value="RID67943.1"/>
    <property type="molecule type" value="Genomic_DNA"/>
</dbReference>
<dbReference type="GO" id="GO:0005524">
    <property type="term" value="F:ATP binding"/>
    <property type="evidence" value="ECO:0007669"/>
    <property type="project" value="UniProtKB-KW"/>
</dbReference>
<keyword evidence="1" id="KW-0067">ATP-binding</keyword>
<organism evidence="6 7">
    <name type="scientific">Brassica campestris</name>
    <name type="common">Field mustard</name>
    <dbReference type="NCBI Taxonomy" id="3711"/>
    <lineage>
        <taxon>Eukaryota</taxon>
        <taxon>Viridiplantae</taxon>
        <taxon>Streptophyta</taxon>
        <taxon>Embryophyta</taxon>
        <taxon>Tracheophyta</taxon>
        <taxon>Spermatophyta</taxon>
        <taxon>Magnoliopsida</taxon>
        <taxon>eudicotyledons</taxon>
        <taxon>Gunneridae</taxon>
        <taxon>Pentapetalae</taxon>
        <taxon>rosids</taxon>
        <taxon>malvids</taxon>
        <taxon>Brassicales</taxon>
        <taxon>Brassicaceae</taxon>
        <taxon>Brassiceae</taxon>
        <taxon>Brassica</taxon>
    </lineage>
</organism>
<evidence type="ECO:0000259" key="5">
    <source>
        <dbReference type="Pfam" id="PF21530"/>
    </source>
</evidence>
<dbReference type="PANTHER" id="PTHR10492">
    <property type="match status" value="1"/>
</dbReference>
<dbReference type="GO" id="GO:0000723">
    <property type="term" value="P:telomere maintenance"/>
    <property type="evidence" value="ECO:0007669"/>
    <property type="project" value="InterPro"/>
</dbReference>
<dbReference type="SUPFAM" id="SSF52540">
    <property type="entry name" value="P-loop containing nucleoside triphosphate hydrolases"/>
    <property type="match status" value="2"/>
</dbReference>
<dbReference type="InterPro" id="IPR025476">
    <property type="entry name" value="Helitron_helicase-like"/>
</dbReference>
<proteinExistence type="inferred from homology"/>
<feature type="domain" description="Helitron helicase-like" evidence="4">
    <location>
        <begin position="220"/>
        <end position="402"/>
    </location>
</feature>
<protein>
    <recommendedName>
        <fullName evidence="1">ATP-dependent DNA helicase</fullName>
        <ecNumber evidence="1">5.6.2.3</ecNumber>
    </recommendedName>
</protein>
<dbReference type="GO" id="GO:0006310">
    <property type="term" value="P:DNA recombination"/>
    <property type="evidence" value="ECO:0007669"/>
    <property type="project" value="UniProtKB-KW"/>
</dbReference>
<feature type="domain" description="DNA helicase Pif1-like 2B" evidence="5">
    <location>
        <begin position="1185"/>
        <end position="1230"/>
    </location>
</feature>
<keyword evidence="1" id="KW-0234">DNA repair</keyword>
<comment type="catalytic activity">
    <reaction evidence="1">
        <text>ATP + H2O = ADP + phosphate + H(+)</text>
        <dbReference type="Rhea" id="RHEA:13065"/>
        <dbReference type="ChEBI" id="CHEBI:15377"/>
        <dbReference type="ChEBI" id="CHEBI:15378"/>
        <dbReference type="ChEBI" id="CHEBI:30616"/>
        <dbReference type="ChEBI" id="CHEBI:43474"/>
        <dbReference type="ChEBI" id="CHEBI:456216"/>
        <dbReference type="EC" id="5.6.2.3"/>
    </reaction>
</comment>
<evidence type="ECO:0000259" key="4">
    <source>
        <dbReference type="Pfam" id="PF14214"/>
    </source>
</evidence>
<evidence type="ECO:0000256" key="1">
    <source>
        <dbReference type="RuleBase" id="RU363044"/>
    </source>
</evidence>
<evidence type="ECO:0000313" key="7">
    <source>
        <dbReference type="Proteomes" id="UP000264353"/>
    </source>
</evidence>
<feature type="region of interest" description="Disordered" evidence="2">
    <location>
        <begin position="550"/>
        <end position="570"/>
    </location>
</feature>
<keyword evidence="1" id="KW-0347">Helicase</keyword>
<comment type="similarity">
    <text evidence="1">Belongs to the helicase family.</text>
</comment>
<sequence>MLFSFTSLGGKVDRSIPNGVGPKTFTMQGENYHLMGSMKPDVGDSAKFSQLYIVDIETEVDDRDSVMSKYNTEADKSKKQAVRKQIIEDIIKVLDEVNPYVNQFRQARERLSMAPDEKFHMRIVSTREKDGRTYDTPTASEVAALIPGDFNLEMDRRDIVLQEKQTGWLKRISEIHPSYLALQYPLIFTYGEDGFRLGIKKRDSPATDKLKRKDISMRQWFAFRLFERDGECQTLLHSRRLFQQFLVDAFTTIETNRLCFLKLNQKCLRSDSYDSIKQSENKGKVDMNDQGSRFVLPATFTGSPRYMKNNYLDAMAICRHFGFPDLFITFTCNPKWPEITRYLTQHNLNTEDRPEIISRVFKMKLDSLMTDLTDNEILGKTVASMYTVEFQKRGLPHAHILLFMHPSSKLSTTDHIDQTISAEIPDKSEDADLYEVVKDMMIHGPCGVVNLKSPCMENGKCSKLFPKAFVTRTTVNKEGFPVYRRRDNNQFVEKKGFKCDNRYVIPYNRTLSLMYRAHINVEWCNQSGSVKYLFKYINKGQDRITVTVEAPKGGSLDNSDANQKGNQDNKNEIKDFFDGRYVSACESSWRTLKSPIHYRSVPVEKIQFHLPGKQIIVFKDDDTYEEITNRMLIQNTYMMAWFELNKVSAIARTMTLAEIPTRFIWNKKDGKLQERKRGFSIGRINYAPKKFEEAYFLRVLLNIVRGPTCYEDIKTSSHVLYPSYKETCYALGLLEDDQEYIDDIIRSSYSCSASCLRHAFAVMLMSMTLSMPEKVWEHTWEYLSEDIQYRQRKQLNRPGLCLNNAEKKEGALLEIEKILKSNGTSLSNWDKMPKPFRDADDLQNVLILDELSYNREELREEHDRDILKMTDEQRKIYEEIIDAVTEERGGIFFVYGFGGTGKTFLWRLLAAAVRSRGEIVLNVASSGIASLLLQGGRTAHSRFGIPIDPDEYSLCNLPPGTDAADLVKEASLIIWDEAPMMSKHCFESLDRSLADIMRSKEKKPFAGKVVVLGGDFRQVLPVINGGSRAEIVLNSLNSSYLWKHCKVLKLTKNMRLLSSNMNAEELKELEAFSQWILDVGDGVSGESNDGDALITIPDEFLIMDTDDPIESISKEVYGNATALQQQKDPIFFQERAILCPTNEDVNSVNQHMLDTLDGEERTYLSSDSIDPSDTRSVNDQALTPDFLNSIKASGLPNHNLRLKVGCPVMLLRNIDHVGGLMNGTRLQIIDMSDFCVKARIITGKKVGEVVLIPRMSITPSDKKLPFKMRRRQLPISVAFAITINKSQGQSLSHVGIFLPRPVFSHGQLYVAISRVTSKKGLKILIVDEDGKPQKQTRNVVFKEIFQNL</sequence>
<dbReference type="CDD" id="cd18809">
    <property type="entry name" value="SF1_C_RecD"/>
    <property type="match status" value="1"/>
</dbReference>
<evidence type="ECO:0000313" key="6">
    <source>
        <dbReference type="EMBL" id="RID67943.1"/>
    </source>
</evidence>
<dbReference type="Pfam" id="PF21530">
    <property type="entry name" value="Pif1_2B_dom"/>
    <property type="match status" value="1"/>
</dbReference>
<accession>A0A397ZYL9</accession>
<feature type="compositionally biased region" description="Polar residues" evidence="2">
    <location>
        <begin position="556"/>
        <end position="566"/>
    </location>
</feature>
<keyword evidence="1" id="KW-0233">DNA recombination</keyword>
<dbReference type="InterPro" id="IPR010285">
    <property type="entry name" value="DNA_helicase_pif1-like_DEAD"/>
</dbReference>
<dbReference type="InterPro" id="IPR027417">
    <property type="entry name" value="P-loop_NTPase"/>
</dbReference>
<name>A0A397ZYL9_BRACM</name>
<gene>
    <name evidence="6" type="ORF">BRARA_C00143</name>
</gene>